<feature type="compositionally biased region" description="Basic residues" evidence="18">
    <location>
        <begin position="892"/>
        <end position="902"/>
    </location>
</feature>
<sequence length="902" mass="102515">MFSSVLRKVFGSRNDRLIKKLKKSVDAINGLEKEFEALSDEQLKAKTEEFRKRIADGAKLDDLLIEAFATVREASKRVYGMRHFDVQMLGGQVLHQGHIAEMRTGEGKTLTATLPTYLNALSGKGVHVVTVNDYLARRDADWARQLFAYLGMTVGCNVPGIPPQMKREAYQADITYGTNNEFGFDYLRDNMAFSPQDRVQRELNFAVVDEVDSILIDEARTPLIISGAAEDSSELYRSINTVIPELVQQEKEDEEGAHGDGDYTVDEKGKQIHLTEHGQLHVEEILHRQGILPEGESLFDAGNISLLHHINAALRAHKLFQKDVDYIIKDDQIVIVDEHTGRTMDGRRWSEGLHQAVEAKEGVKIQNENQTLASITFQNYFRLFNKLSGMTGTADTEAFEFNHIYGLETVVIPTNKPMVRKDMADLIYMTVEEKYEAIVADIKECVKRGQPTLVGTVSIENSELLSRILKKENIKHKVLNAKFHAQEADIISDAGRPGAVTIATNMAGRGTDIVLGGSWQAEVEKLESPTEAQIEKIKTEWKQRHDAVLEAGGLHIIGTERHESRRIDNQLRGRSGRQGDAGSSRFYLSLDDALMRIFASEKMAGMMKRLGMERGEAIEHPWVSRAIENAQRKVEGRNFDIRKQLLEYDDVANDQRKVIYEQRNELLDEGDISETIQVIRQDVVTGVVDEYIAPQSLEEMWDVNGLQERLKADFAVDLPLQEWLDNDDKLYEEKLRERILEEVESAYKAKEEAVGEQVLRQFEKAVMLQNLDSHWKEHLAAMDHLRQGIHLRGYAQKNPKQEYKRESFELFSQMLEALKLEVITVLSRVQVKEESDVEKVEEQRRQADDVPKNFEHEETTPEPEPREGRVQTALRDGPKVGRNDPCPCGSGKKYKQCHGKLS</sequence>
<evidence type="ECO:0000256" key="4">
    <source>
        <dbReference type="ARBA" id="ARBA00022475"/>
    </source>
</evidence>
<comment type="cofactor">
    <cofactor evidence="1">
        <name>Zn(2+)</name>
        <dbReference type="ChEBI" id="CHEBI:29105"/>
    </cofactor>
</comment>
<evidence type="ECO:0000256" key="1">
    <source>
        <dbReference type="ARBA" id="ARBA00001947"/>
    </source>
</evidence>
<keyword evidence="22" id="KW-1185">Reference proteome</keyword>
<evidence type="ECO:0000259" key="20">
    <source>
        <dbReference type="PROSITE" id="PS51196"/>
    </source>
</evidence>
<dbReference type="HAMAP" id="MF_01382">
    <property type="entry name" value="SecA"/>
    <property type="match status" value="1"/>
</dbReference>
<dbReference type="GO" id="GO:0005886">
    <property type="term" value="C:plasma membrane"/>
    <property type="evidence" value="ECO:0007669"/>
    <property type="project" value="UniProtKB-SubCell"/>
</dbReference>
<keyword evidence="11 15" id="KW-0653">Protein transport</keyword>
<dbReference type="CDD" id="cd17928">
    <property type="entry name" value="DEXDc_SecA"/>
    <property type="match status" value="1"/>
</dbReference>
<keyword evidence="5 15" id="KW-0963">Cytoplasm</keyword>
<evidence type="ECO:0000256" key="18">
    <source>
        <dbReference type="SAM" id="MobiDB-lite"/>
    </source>
</evidence>
<dbReference type="EMBL" id="CP031769">
    <property type="protein sequence ID" value="AXR07484.1"/>
    <property type="molecule type" value="Genomic_DNA"/>
</dbReference>
<evidence type="ECO:0000256" key="2">
    <source>
        <dbReference type="ARBA" id="ARBA00007650"/>
    </source>
</evidence>
<keyword evidence="3 15" id="KW-0813">Transport</keyword>
<dbReference type="Gene3D" id="3.40.50.300">
    <property type="entry name" value="P-loop containing nucleotide triphosphate hydrolases"/>
    <property type="match status" value="2"/>
</dbReference>
<dbReference type="FunFam" id="3.90.1440.10:FF:000001">
    <property type="entry name" value="Preprotein translocase subunit SecA"/>
    <property type="match status" value="1"/>
</dbReference>
<dbReference type="GO" id="GO:0046872">
    <property type="term" value="F:metal ion binding"/>
    <property type="evidence" value="ECO:0007669"/>
    <property type="project" value="UniProtKB-KW"/>
</dbReference>
<dbReference type="GO" id="GO:0006605">
    <property type="term" value="P:protein targeting"/>
    <property type="evidence" value="ECO:0007669"/>
    <property type="project" value="UniProtKB-UniRule"/>
</dbReference>
<dbReference type="PROSITE" id="PS01312">
    <property type="entry name" value="SECA"/>
    <property type="match status" value="1"/>
</dbReference>
<organism evidence="21 22">
    <name type="scientific">Salinimonas sediminis</name>
    <dbReference type="NCBI Taxonomy" id="2303538"/>
    <lineage>
        <taxon>Bacteria</taxon>
        <taxon>Pseudomonadati</taxon>
        <taxon>Pseudomonadota</taxon>
        <taxon>Gammaproteobacteria</taxon>
        <taxon>Alteromonadales</taxon>
        <taxon>Alteromonadaceae</taxon>
        <taxon>Alteromonas/Salinimonas group</taxon>
        <taxon>Salinimonas</taxon>
    </lineage>
</organism>
<dbReference type="InterPro" id="IPR011130">
    <property type="entry name" value="SecA_preprotein_X-link_dom"/>
</dbReference>
<keyword evidence="14 15" id="KW-0472">Membrane</keyword>
<dbReference type="PANTHER" id="PTHR30612">
    <property type="entry name" value="SECA INNER MEMBRANE COMPONENT OF SEC PROTEIN SECRETION SYSTEM"/>
    <property type="match status" value="1"/>
</dbReference>
<dbReference type="PRINTS" id="PR00906">
    <property type="entry name" value="SECA"/>
</dbReference>
<dbReference type="NCBIfam" id="NF009538">
    <property type="entry name" value="PRK12904.1"/>
    <property type="match status" value="1"/>
</dbReference>
<comment type="catalytic activity">
    <reaction evidence="15">
        <text>ATP + H2O + cellular proteinSide 1 = ADP + phosphate + cellular proteinSide 2.</text>
        <dbReference type="EC" id="7.4.2.8"/>
    </reaction>
</comment>
<dbReference type="Gene3D" id="3.90.1440.10">
    <property type="entry name" value="SecA, preprotein cross-linking domain"/>
    <property type="match status" value="1"/>
</dbReference>
<evidence type="ECO:0000256" key="17">
    <source>
        <dbReference type="SAM" id="Coils"/>
    </source>
</evidence>
<comment type="similarity">
    <text evidence="2 15 16">Belongs to the SecA family.</text>
</comment>
<gene>
    <name evidence="15 21" type="primary">secA</name>
    <name evidence="21" type="ORF">D0Y50_14665</name>
</gene>
<reference evidence="21 22" key="1">
    <citation type="submission" date="2018-08" db="EMBL/GenBank/DDBJ databases">
        <title>Salinimonas sediminis sp. nov., a piezophilic bacterium isolated from a deep-sea sediment sample from the New Britain Trench.</title>
        <authorList>
            <person name="Cao J."/>
        </authorList>
    </citation>
    <scope>NUCLEOTIDE SEQUENCE [LARGE SCALE GENOMIC DNA]</scope>
    <source>
        <strain evidence="21 22">N102</strain>
    </source>
</reference>
<dbReference type="NCBIfam" id="TIGR00963">
    <property type="entry name" value="secA"/>
    <property type="match status" value="1"/>
</dbReference>
<dbReference type="InterPro" id="IPR014018">
    <property type="entry name" value="SecA_motor_DEAD"/>
</dbReference>
<dbReference type="SUPFAM" id="SSF52540">
    <property type="entry name" value="P-loop containing nucleoside triphosphate hydrolases"/>
    <property type="match status" value="2"/>
</dbReference>
<dbReference type="EC" id="7.4.2.8" evidence="15"/>
<dbReference type="PROSITE" id="PS51196">
    <property type="entry name" value="SECA_MOTOR_DEAD"/>
    <property type="match status" value="1"/>
</dbReference>
<evidence type="ECO:0000313" key="21">
    <source>
        <dbReference type="EMBL" id="AXR07484.1"/>
    </source>
</evidence>
<dbReference type="Pfam" id="PF07516">
    <property type="entry name" value="SecA_SW"/>
    <property type="match status" value="1"/>
</dbReference>
<comment type="subcellular location">
    <subcellularLocation>
        <location evidence="15">Cell membrane</location>
        <topology evidence="15">Peripheral membrane protein</topology>
        <orientation evidence="15">Cytoplasmic side</orientation>
    </subcellularLocation>
    <subcellularLocation>
        <location evidence="15">Cytoplasm</location>
    </subcellularLocation>
    <text evidence="15">Distribution is 50-50.</text>
</comment>
<dbReference type="FunFam" id="3.40.50.300:FF:000113">
    <property type="entry name" value="Preprotein translocase subunit SecA"/>
    <property type="match status" value="1"/>
</dbReference>
<dbReference type="InterPro" id="IPR000185">
    <property type="entry name" value="SecA"/>
</dbReference>
<dbReference type="FunFam" id="1.10.3060.10:FF:000001">
    <property type="entry name" value="Preprotein translocase subunit SecA"/>
    <property type="match status" value="1"/>
</dbReference>
<dbReference type="CDD" id="cd18803">
    <property type="entry name" value="SF2_C_secA"/>
    <property type="match status" value="1"/>
</dbReference>
<feature type="domain" description="SecA family profile" evidence="20">
    <location>
        <begin position="3"/>
        <end position="619"/>
    </location>
</feature>
<dbReference type="InterPro" id="IPR036670">
    <property type="entry name" value="SecA_X-link_sf"/>
</dbReference>
<dbReference type="GO" id="GO:0005829">
    <property type="term" value="C:cytosol"/>
    <property type="evidence" value="ECO:0007669"/>
    <property type="project" value="TreeGrafter"/>
</dbReference>
<dbReference type="GO" id="GO:0031522">
    <property type="term" value="C:cell envelope Sec protein transport complex"/>
    <property type="evidence" value="ECO:0007669"/>
    <property type="project" value="UniProtKB-ARBA"/>
</dbReference>
<dbReference type="KEGG" id="salm:D0Y50_14665"/>
<dbReference type="PROSITE" id="PS51192">
    <property type="entry name" value="HELICASE_ATP_BIND_1"/>
    <property type="match status" value="1"/>
</dbReference>
<feature type="compositionally biased region" description="Basic and acidic residues" evidence="18">
    <location>
        <begin position="834"/>
        <end position="869"/>
    </location>
</feature>
<keyword evidence="7" id="KW-0479">Metal-binding</keyword>
<evidence type="ECO:0000256" key="12">
    <source>
        <dbReference type="ARBA" id="ARBA00022967"/>
    </source>
</evidence>
<dbReference type="Pfam" id="PF02810">
    <property type="entry name" value="SEC-C"/>
    <property type="match status" value="1"/>
</dbReference>
<feature type="binding site" evidence="15">
    <location>
        <position position="512"/>
    </location>
    <ligand>
        <name>ATP</name>
        <dbReference type="ChEBI" id="CHEBI:30616"/>
    </ligand>
</feature>
<keyword evidence="9" id="KW-0862">Zinc</keyword>
<dbReference type="SMART" id="SM00957">
    <property type="entry name" value="SecA_DEAD"/>
    <property type="match status" value="1"/>
</dbReference>
<dbReference type="RefSeq" id="WP_117317636.1">
    <property type="nucleotide sequence ID" value="NZ_CP031769.1"/>
</dbReference>
<comment type="function">
    <text evidence="15">Part of the Sec protein translocase complex. Interacts with the SecYEG preprotein conducting channel. Has a central role in coupling the hydrolysis of ATP to the transfer of proteins into and across the cell membrane, serving both as a receptor for the preprotein-SecB complex and as an ATP-driven molecular motor driving the stepwise translocation of polypeptide chains across the membrane.</text>
</comment>
<dbReference type="GO" id="GO:0005524">
    <property type="term" value="F:ATP binding"/>
    <property type="evidence" value="ECO:0007669"/>
    <property type="project" value="UniProtKB-UniRule"/>
</dbReference>
<keyword evidence="6" id="KW-0997">Cell inner membrane</keyword>
<keyword evidence="10 15" id="KW-0067">ATP-binding</keyword>
<dbReference type="GO" id="GO:0043952">
    <property type="term" value="P:protein transport by the Sec complex"/>
    <property type="evidence" value="ECO:0007669"/>
    <property type="project" value="TreeGrafter"/>
</dbReference>
<dbReference type="InterPro" id="IPR014001">
    <property type="entry name" value="Helicase_ATP-bd"/>
</dbReference>
<keyword evidence="17" id="KW-0175">Coiled coil</keyword>
<evidence type="ECO:0000256" key="7">
    <source>
        <dbReference type="ARBA" id="ARBA00022723"/>
    </source>
</evidence>
<dbReference type="SUPFAM" id="SSF81767">
    <property type="entry name" value="Pre-protein crosslinking domain of SecA"/>
    <property type="match status" value="1"/>
</dbReference>
<dbReference type="AlphaFoldDB" id="A0A346NPM7"/>
<feature type="domain" description="Helicase ATP-binding" evidence="19">
    <location>
        <begin position="89"/>
        <end position="247"/>
    </location>
</feature>
<dbReference type="InterPro" id="IPR036266">
    <property type="entry name" value="SecA_Wing/Scaffold_sf"/>
</dbReference>
<dbReference type="InterPro" id="IPR020937">
    <property type="entry name" value="SecA_CS"/>
</dbReference>
<dbReference type="GO" id="GO:0017038">
    <property type="term" value="P:protein import"/>
    <property type="evidence" value="ECO:0007669"/>
    <property type="project" value="InterPro"/>
</dbReference>
<feature type="region of interest" description="Disordered" evidence="18">
    <location>
        <begin position="834"/>
        <end position="902"/>
    </location>
</feature>
<keyword evidence="8 15" id="KW-0547">Nucleotide-binding</keyword>
<dbReference type="GO" id="GO:0008564">
    <property type="term" value="F:protein-exporting ATPase activity"/>
    <property type="evidence" value="ECO:0007669"/>
    <property type="project" value="UniProtKB-EC"/>
</dbReference>
<feature type="binding site" evidence="15">
    <location>
        <position position="87"/>
    </location>
    <ligand>
        <name>ATP</name>
        <dbReference type="ChEBI" id="CHEBI:30616"/>
    </ligand>
</feature>
<protein>
    <recommendedName>
        <fullName evidence="15 16">Protein translocase subunit SecA</fullName>
        <ecNumber evidence="15">7.4.2.8</ecNumber>
    </recommendedName>
</protein>
<evidence type="ECO:0000256" key="16">
    <source>
        <dbReference type="RuleBase" id="RU003874"/>
    </source>
</evidence>
<dbReference type="InterPro" id="IPR004027">
    <property type="entry name" value="SEC_C_motif"/>
</dbReference>
<evidence type="ECO:0000256" key="11">
    <source>
        <dbReference type="ARBA" id="ARBA00022927"/>
    </source>
</evidence>
<dbReference type="PANTHER" id="PTHR30612:SF0">
    <property type="entry name" value="CHLOROPLAST PROTEIN-TRANSPORTING ATPASE"/>
    <property type="match status" value="1"/>
</dbReference>
<dbReference type="InterPro" id="IPR011115">
    <property type="entry name" value="SecA_DEAD"/>
</dbReference>
<keyword evidence="13 15" id="KW-0811">Translocation</keyword>
<name>A0A346NPM7_9ALTE</name>
<evidence type="ECO:0000256" key="5">
    <source>
        <dbReference type="ARBA" id="ARBA00022490"/>
    </source>
</evidence>
<evidence type="ECO:0000256" key="14">
    <source>
        <dbReference type="ARBA" id="ARBA00023136"/>
    </source>
</evidence>
<evidence type="ECO:0000256" key="10">
    <source>
        <dbReference type="ARBA" id="ARBA00022840"/>
    </source>
</evidence>
<dbReference type="InterPro" id="IPR011116">
    <property type="entry name" value="SecA_Wing/Scaffold"/>
</dbReference>
<evidence type="ECO:0000256" key="6">
    <source>
        <dbReference type="ARBA" id="ARBA00022519"/>
    </source>
</evidence>
<dbReference type="GO" id="GO:0065002">
    <property type="term" value="P:intracellular protein transmembrane transport"/>
    <property type="evidence" value="ECO:0007669"/>
    <property type="project" value="UniProtKB-UniRule"/>
</dbReference>
<evidence type="ECO:0000259" key="19">
    <source>
        <dbReference type="PROSITE" id="PS51192"/>
    </source>
</evidence>
<keyword evidence="4 15" id="KW-1003">Cell membrane</keyword>
<evidence type="ECO:0000256" key="15">
    <source>
        <dbReference type="HAMAP-Rule" id="MF_01382"/>
    </source>
</evidence>
<dbReference type="Pfam" id="PF07517">
    <property type="entry name" value="SecA_DEAD"/>
    <property type="match status" value="1"/>
</dbReference>
<dbReference type="SMART" id="SM00958">
    <property type="entry name" value="SecA_PP_bind"/>
    <property type="match status" value="1"/>
</dbReference>
<dbReference type="Gene3D" id="1.10.3060.10">
    <property type="entry name" value="Helical scaffold and wing domains of SecA"/>
    <property type="match status" value="1"/>
</dbReference>
<accession>A0A346NPM7</accession>
<evidence type="ECO:0000256" key="9">
    <source>
        <dbReference type="ARBA" id="ARBA00022833"/>
    </source>
</evidence>
<evidence type="ECO:0000256" key="3">
    <source>
        <dbReference type="ARBA" id="ARBA00022448"/>
    </source>
</evidence>
<dbReference type="Pfam" id="PF21090">
    <property type="entry name" value="P-loop_SecA"/>
    <property type="match status" value="1"/>
</dbReference>
<proteinExistence type="inferred from homology"/>
<dbReference type="InterPro" id="IPR044722">
    <property type="entry name" value="SecA_SF2_C"/>
</dbReference>
<evidence type="ECO:0000256" key="8">
    <source>
        <dbReference type="ARBA" id="ARBA00022741"/>
    </source>
</evidence>
<feature type="binding site" evidence="15">
    <location>
        <begin position="105"/>
        <end position="109"/>
    </location>
    <ligand>
        <name>ATP</name>
        <dbReference type="ChEBI" id="CHEBI:30616"/>
    </ligand>
</feature>
<comment type="subunit">
    <text evidence="15">Monomer and homodimer. Part of the essential Sec protein translocation apparatus which comprises SecA, SecYEG and auxiliary proteins SecDF-YajC and YidC.</text>
</comment>
<keyword evidence="12 15" id="KW-1278">Translocase</keyword>
<evidence type="ECO:0000256" key="13">
    <source>
        <dbReference type="ARBA" id="ARBA00023010"/>
    </source>
</evidence>
<dbReference type="OrthoDB" id="9805579at2"/>
<dbReference type="SUPFAM" id="SSF81886">
    <property type="entry name" value="Helical scaffold and wing domains of SecA"/>
    <property type="match status" value="1"/>
</dbReference>
<dbReference type="Proteomes" id="UP000262073">
    <property type="component" value="Chromosome"/>
</dbReference>
<dbReference type="Pfam" id="PF01043">
    <property type="entry name" value="SecA_PP_bind"/>
    <property type="match status" value="1"/>
</dbReference>
<dbReference type="InterPro" id="IPR027417">
    <property type="entry name" value="P-loop_NTPase"/>
</dbReference>
<feature type="coiled-coil region" evidence="17">
    <location>
        <begin position="14"/>
        <end position="48"/>
    </location>
</feature>
<evidence type="ECO:0000313" key="22">
    <source>
        <dbReference type="Proteomes" id="UP000262073"/>
    </source>
</evidence>